<dbReference type="CDD" id="cd05826">
    <property type="entry name" value="Sortase_B"/>
    <property type="match status" value="1"/>
</dbReference>
<reference evidence="4" key="1">
    <citation type="submission" date="2020-08" db="EMBL/GenBank/DDBJ databases">
        <title>Genome public.</title>
        <authorList>
            <person name="Liu C."/>
            <person name="Sun Q."/>
        </authorList>
    </citation>
    <scope>NUCLEOTIDE SEQUENCE</scope>
    <source>
        <strain evidence="4">NSJ-53</strain>
    </source>
</reference>
<dbReference type="NCBIfam" id="TIGR03064">
    <property type="entry name" value="sortase_srtB"/>
    <property type="match status" value="1"/>
</dbReference>
<name>A0A926D2C7_9FIRM</name>
<evidence type="ECO:0000256" key="2">
    <source>
        <dbReference type="PIRSR" id="PIRSR605754-1"/>
    </source>
</evidence>
<keyword evidence="3" id="KW-0812">Transmembrane</keyword>
<dbReference type="InterPro" id="IPR009835">
    <property type="entry name" value="SrtB"/>
</dbReference>
<dbReference type="InterPro" id="IPR023365">
    <property type="entry name" value="Sortase_dom-sf"/>
</dbReference>
<proteinExistence type="predicted"/>
<gene>
    <name evidence="4" type="primary">srtB</name>
    <name evidence="4" type="ORF">H8696_04620</name>
</gene>
<dbReference type="Gene3D" id="2.40.260.10">
    <property type="entry name" value="Sortase"/>
    <property type="match status" value="1"/>
</dbReference>
<keyword evidence="3" id="KW-0472">Membrane</keyword>
<organism evidence="4 5">
    <name type="scientific">Gehongia tenuis</name>
    <dbReference type="NCBI Taxonomy" id="2763655"/>
    <lineage>
        <taxon>Bacteria</taxon>
        <taxon>Bacillati</taxon>
        <taxon>Bacillota</taxon>
        <taxon>Clostridia</taxon>
        <taxon>Christensenellales</taxon>
        <taxon>Christensenellaceae</taxon>
        <taxon>Gehongia</taxon>
    </lineage>
</organism>
<dbReference type="EMBL" id="JACRSR010000001">
    <property type="protein sequence ID" value="MBC8531130.1"/>
    <property type="molecule type" value="Genomic_DNA"/>
</dbReference>
<comment type="caution">
    <text evidence="4">The sequence shown here is derived from an EMBL/GenBank/DDBJ whole genome shotgun (WGS) entry which is preliminary data.</text>
</comment>
<dbReference type="InterPro" id="IPR005754">
    <property type="entry name" value="Sortase"/>
</dbReference>
<keyword evidence="3" id="KW-1133">Transmembrane helix</keyword>
<protein>
    <submittedName>
        <fullName evidence="4">Class B sortase</fullName>
        <ecNumber evidence="4">3.4.22.71</ecNumber>
    </submittedName>
</protein>
<dbReference type="SUPFAM" id="SSF63817">
    <property type="entry name" value="Sortase"/>
    <property type="match status" value="1"/>
</dbReference>
<feature type="transmembrane region" description="Helical" evidence="3">
    <location>
        <begin position="17"/>
        <end position="38"/>
    </location>
</feature>
<evidence type="ECO:0000256" key="3">
    <source>
        <dbReference type="SAM" id="Phobius"/>
    </source>
</evidence>
<dbReference type="GO" id="GO:0016787">
    <property type="term" value="F:hydrolase activity"/>
    <property type="evidence" value="ECO:0007669"/>
    <property type="project" value="UniProtKB-KW"/>
</dbReference>
<dbReference type="AlphaFoldDB" id="A0A926D2C7"/>
<dbReference type="Pfam" id="PF04203">
    <property type="entry name" value="Sortase"/>
    <property type="match status" value="1"/>
</dbReference>
<keyword evidence="1 4" id="KW-0378">Hydrolase</keyword>
<dbReference type="EC" id="3.4.22.71" evidence="4"/>
<evidence type="ECO:0000313" key="4">
    <source>
        <dbReference type="EMBL" id="MBC8531130.1"/>
    </source>
</evidence>
<sequence length="275" mass="30947">MRDTEPKKQTHKKGITWLLNLLVILCLLGALICGYLYFKDLNEVKEGEAEYEKVDQYVVETTPPAAENDVEIVPEPWRIAIDFDTLLSENSDACGWIYIPETPVSYPVVQGRDNDEYLYKSIYGNYSVCGSIFADYRNALLPRLADSNTVLYGHNMGGNRTSMFSSLLEYKEKSYYDAHSLLQFDTTAGTGTWTIFAAFNYDVSVKDDFSYIQTQFADEAAFDSFVSEAKSRTPYDTGVKVQYGDRILTLSTCDRSYNGANGRYVVMAVLTGGTL</sequence>
<keyword evidence="5" id="KW-1185">Reference proteome</keyword>
<feature type="active site" description="Acyl-thioester intermediate" evidence="2">
    <location>
        <position position="253"/>
    </location>
</feature>
<dbReference type="Proteomes" id="UP000623172">
    <property type="component" value="Unassembled WGS sequence"/>
</dbReference>
<evidence type="ECO:0000313" key="5">
    <source>
        <dbReference type="Proteomes" id="UP000623172"/>
    </source>
</evidence>
<dbReference type="RefSeq" id="WP_249315196.1">
    <property type="nucleotide sequence ID" value="NZ_JACRSR010000001.1"/>
</dbReference>
<feature type="active site" description="Proton donor/acceptor" evidence="2">
    <location>
        <position position="154"/>
    </location>
</feature>
<accession>A0A926D2C7</accession>
<evidence type="ECO:0000256" key="1">
    <source>
        <dbReference type="ARBA" id="ARBA00022801"/>
    </source>
</evidence>